<dbReference type="CDD" id="cd00385">
    <property type="entry name" value="Isoprenoid_Biosyn_C1"/>
    <property type="match status" value="1"/>
</dbReference>
<dbReference type="KEGG" id="palo:E6C60_1165"/>
<dbReference type="OrthoDB" id="2645648at2"/>
<dbReference type="EMBL" id="CP040396">
    <property type="protein sequence ID" value="QCT01883.1"/>
    <property type="molecule type" value="Genomic_DNA"/>
</dbReference>
<protein>
    <submittedName>
        <fullName evidence="1">Uncharacterized protein</fullName>
    </submittedName>
</protein>
<organism evidence="1 2">
    <name type="scientific">Paenibacillus algicola</name>
    <dbReference type="NCBI Taxonomy" id="2565926"/>
    <lineage>
        <taxon>Bacteria</taxon>
        <taxon>Bacillati</taxon>
        <taxon>Bacillota</taxon>
        <taxon>Bacilli</taxon>
        <taxon>Bacillales</taxon>
        <taxon>Paenibacillaceae</taxon>
        <taxon>Paenibacillus</taxon>
    </lineage>
</organism>
<dbReference type="AlphaFoldDB" id="A0A4P8XI53"/>
<keyword evidence="2" id="KW-1185">Reference proteome</keyword>
<evidence type="ECO:0000313" key="1">
    <source>
        <dbReference type="EMBL" id="QCT01883.1"/>
    </source>
</evidence>
<reference evidence="1 2" key="1">
    <citation type="submission" date="2019-05" db="EMBL/GenBank/DDBJ databases">
        <authorList>
            <person name="Chen C."/>
        </authorList>
    </citation>
    <scope>NUCLEOTIDE SEQUENCE [LARGE SCALE GENOMIC DNA]</scope>
    <source>
        <strain evidence="1 2">HB172198</strain>
    </source>
</reference>
<sequence length="317" mass="36569">MKWLETYEKDLTEVFAACEKTISQFPFPLHETGLHYLSKFNVFEQESAKNYICYLLPFWLQDSTRLTPSLYRTLSSANIFGMLYFFIQDDIMDSSAESAPPVSFRTQLLLANLFYNEFMRLYRGLFPAESPFWSYFDLYLREWCDGVGFEQEGREFHINPLYIAKKASPVKLGSTAVLLLAGQEEQIPETSDILDVVLVTLQMMDDWADWEQDLADGSYNCLLSLIRSERQLPPDSALGHTEVQQAVYHQQALTRYTDIAIANHQRLQDIPSTLPHLIDFHSTLVQQLHEESENIESGRQLLQHGGLNFILSTLSKK</sequence>
<dbReference type="RefSeq" id="WP_138224946.1">
    <property type="nucleotide sequence ID" value="NZ_CP040396.1"/>
</dbReference>
<dbReference type="InterPro" id="IPR008949">
    <property type="entry name" value="Isoprenoid_synthase_dom_sf"/>
</dbReference>
<dbReference type="Proteomes" id="UP000300879">
    <property type="component" value="Chromosome"/>
</dbReference>
<dbReference type="SUPFAM" id="SSF48576">
    <property type="entry name" value="Terpenoid synthases"/>
    <property type="match status" value="1"/>
</dbReference>
<gene>
    <name evidence="1" type="ORF">E6C60_1165</name>
</gene>
<accession>A0A4P8XI53</accession>
<name>A0A4P8XI53_9BACL</name>
<proteinExistence type="predicted"/>
<evidence type="ECO:0000313" key="2">
    <source>
        <dbReference type="Proteomes" id="UP000300879"/>
    </source>
</evidence>